<dbReference type="PANTHER" id="PTHR32060">
    <property type="entry name" value="TAIL-SPECIFIC PROTEASE"/>
    <property type="match status" value="1"/>
</dbReference>
<dbReference type="Proteomes" id="UP000637643">
    <property type="component" value="Unassembled WGS sequence"/>
</dbReference>
<dbReference type="InterPro" id="IPR028204">
    <property type="entry name" value="Tricorn_C1"/>
</dbReference>
<dbReference type="Pfam" id="PF03572">
    <property type="entry name" value="Peptidase_S41"/>
    <property type="match status" value="1"/>
</dbReference>
<dbReference type="Gene3D" id="3.30.750.44">
    <property type="match status" value="1"/>
</dbReference>
<organism evidence="2 3">
    <name type="scientific">Paenibacillus albidus</name>
    <dbReference type="NCBI Taxonomy" id="2041023"/>
    <lineage>
        <taxon>Bacteria</taxon>
        <taxon>Bacillati</taxon>
        <taxon>Bacillota</taxon>
        <taxon>Bacilli</taxon>
        <taxon>Bacillales</taxon>
        <taxon>Paenibacillaceae</taxon>
        <taxon>Paenibacillus</taxon>
    </lineage>
</organism>
<feature type="domain" description="Tail specific protease" evidence="1">
    <location>
        <begin position="249"/>
        <end position="449"/>
    </location>
</feature>
<dbReference type="PANTHER" id="PTHR32060:SF30">
    <property type="entry name" value="CARBOXY-TERMINAL PROCESSING PROTEASE CTPA"/>
    <property type="match status" value="1"/>
</dbReference>
<dbReference type="GO" id="GO:0004175">
    <property type="term" value="F:endopeptidase activity"/>
    <property type="evidence" value="ECO:0007669"/>
    <property type="project" value="TreeGrafter"/>
</dbReference>
<evidence type="ECO:0000313" key="2">
    <source>
        <dbReference type="EMBL" id="GGF79053.1"/>
    </source>
</evidence>
<sequence length="474" mass="53776">MKRNLWIAICIFLAVSAAGLYTLVNVKGDKKQPPVIDAAQRLVNVKGDKEQPPVIDAAQRQLWQSEVGYNYILEMDSKSVILYSYTKDSLLPFGQGHVEEDGDIYMNIIYGNTKSLEGKDIRLGRFNNGRLTDNLGFVNRFKRIDHLPEVTFKGFSKDPVDNFEVFWKTFEENFSFFPIVKVDWKAVYKEYKPKVNAATSDKELEQIFKEMLGKLNDGHTNLIIGEEFFSTKTVEREEFYKANQESMQNNIETEYIKGALKSKLDGSILYGRTKSGDAYIKLIHFNVSDAQQIDEALSEMVTDLADCRNFIIDMRFNGGGDDFYGLKLAGLFTDERKLAYFKQVRTGGYREFSEPFPIYIEPGRQRLTADNIVVLTGPLTASAAETGTMALKELDRATVIGEKTFGVFSNMLLNLLPNKWLVTLSNELYTSTEGINYEQLGLPPDEELLIKRADIDAHKDPVLIRAMELLKAAP</sequence>
<dbReference type="EMBL" id="BMKR01000008">
    <property type="protein sequence ID" value="GGF79053.1"/>
    <property type="molecule type" value="Genomic_DNA"/>
</dbReference>
<dbReference type="GO" id="GO:0007165">
    <property type="term" value="P:signal transduction"/>
    <property type="evidence" value="ECO:0007669"/>
    <property type="project" value="TreeGrafter"/>
</dbReference>
<accession>A0A917FGY8</accession>
<dbReference type="GO" id="GO:0030288">
    <property type="term" value="C:outer membrane-bounded periplasmic space"/>
    <property type="evidence" value="ECO:0007669"/>
    <property type="project" value="TreeGrafter"/>
</dbReference>
<dbReference type="GO" id="GO:0006508">
    <property type="term" value="P:proteolysis"/>
    <property type="evidence" value="ECO:0007669"/>
    <property type="project" value="InterPro"/>
</dbReference>
<comment type="caution">
    <text evidence="2">The sequence shown here is derived from an EMBL/GenBank/DDBJ whole genome shotgun (WGS) entry which is preliminary data.</text>
</comment>
<dbReference type="InterPro" id="IPR005151">
    <property type="entry name" value="Tail-specific_protease"/>
</dbReference>
<name>A0A917FGY8_9BACL</name>
<dbReference type="Gene3D" id="3.90.226.10">
    <property type="entry name" value="2-enoyl-CoA Hydratase, Chain A, domain 1"/>
    <property type="match status" value="1"/>
</dbReference>
<evidence type="ECO:0000313" key="3">
    <source>
        <dbReference type="Proteomes" id="UP000637643"/>
    </source>
</evidence>
<dbReference type="SUPFAM" id="SSF52096">
    <property type="entry name" value="ClpP/crotonase"/>
    <property type="match status" value="1"/>
</dbReference>
<dbReference type="CDD" id="cd07563">
    <property type="entry name" value="Peptidase_S41_IRBP"/>
    <property type="match status" value="1"/>
</dbReference>
<dbReference type="Pfam" id="PF14684">
    <property type="entry name" value="Tricorn_C1"/>
    <property type="match status" value="1"/>
</dbReference>
<dbReference type="GO" id="GO:0008236">
    <property type="term" value="F:serine-type peptidase activity"/>
    <property type="evidence" value="ECO:0007669"/>
    <property type="project" value="InterPro"/>
</dbReference>
<keyword evidence="3" id="KW-1185">Reference proteome</keyword>
<reference evidence="2" key="2">
    <citation type="submission" date="2020-09" db="EMBL/GenBank/DDBJ databases">
        <authorList>
            <person name="Sun Q."/>
            <person name="Zhou Y."/>
        </authorList>
    </citation>
    <scope>NUCLEOTIDE SEQUENCE</scope>
    <source>
        <strain evidence="2">CGMCC 1.16134</strain>
    </source>
</reference>
<dbReference type="RefSeq" id="WP_189025242.1">
    <property type="nucleotide sequence ID" value="NZ_BMKR01000008.1"/>
</dbReference>
<reference evidence="2" key="1">
    <citation type="journal article" date="2014" name="Int. J. Syst. Evol. Microbiol.">
        <title>Complete genome sequence of Corynebacterium casei LMG S-19264T (=DSM 44701T), isolated from a smear-ripened cheese.</title>
        <authorList>
            <consortium name="US DOE Joint Genome Institute (JGI-PGF)"/>
            <person name="Walter F."/>
            <person name="Albersmeier A."/>
            <person name="Kalinowski J."/>
            <person name="Ruckert C."/>
        </authorList>
    </citation>
    <scope>NUCLEOTIDE SEQUENCE</scope>
    <source>
        <strain evidence="2">CGMCC 1.16134</strain>
    </source>
</reference>
<dbReference type="SMART" id="SM00245">
    <property type="entry name" value="TSPc"/>
    <property type="match status" value="1"/>
</dbReference>
<protein>
    <recommendedName>
        <fullName evidence="1">Tail specific protease domain-containing protein</fullName>
    </recommendedName>
</protein>
<gene>
    <name evidence="2" type="ORF">GCM10010912_25130</name>
</gene>
<dbReference type="AlphaFoldDB" id="A0A917FGY8"/>
<proteinExistence type="predicted"/>
<dbReference type="InterPro" id="IPR029045">
    <property type="entry name" value="ClpP/crotonase-like_dom_sf"/>
</dbReference>
<evidence type="ECO:0000259" key="1">
    <source>
        <dbReference type="SMART" id="SM00245"/>
    </source>
</evidence>